<feature type="transmembrane region" description="Helical" evidence="6">
    <location>
        <begin position="249"/>
        <end position="271"/>
    </location>
</feature>
<dbReference type="OrthoDB" id="3257095at2759"/>
<gene>
    <name evidence="7" type="ORF">K402DRAFT_410342</name>
</gene>
<dbReference type="PANTHER" id="PTHR45649:SF1">
    <property type="entry name" value="TRANSPORTER, PUTATIVE (EUROFUNG)-RELATED"/>
    <property type="match status" value="1"/>
</dbReference>
<evidence type="ECO:0000256" key="1">
    <source>
        <dbReference type="ARBA" id="ARBA00004141"/>
    </source>
</evidence>
<dbReference type="Gene3D" id="1.20.1740.10">
    <property type="entry name" value="Amino acid/polyamine transporter I"/>
    <property type="match status" value="1"/>
</dbReference>
<dbReference type="InterPro" id="IPR002293">
    <property type="entry name" value="AA/rel_permease1"/>
</dbReference>
<dbReference type="GO" id="GO:0016020">
    <property type="term" value="C:membrane"/>
    <property type="evidence" value="ECO:0007669"/>
    <property type="project" value="UniProtKB-SubCell"/>
</dbReference>
<dbReference type="Pfam" id="PF13520">
    <property type="entry name" value="AA_permease_2"/>
    <property type="match status" value="1"/>
</dbReference>
<evidence type="ECO:0000256" key="4">
    <source>
        <dbReference type="ARBA" id="ARBA00022989"/>
    </source>
</evidence>
<keyword evidence="2" id="KW-0813">Transport</keyword>
<dbReference type="PANTHER" id="PTHR45649">
    <property type="entry name" value="AMINO-ACID PERMEASE BAT1"/>
    <property type="match status" value="1"/>
</dbReference>
<feature type="transmembrane region" description="Helical" evidence="6">
    <location>
        <begin position="489"/>
        <end position="509"/>
    </location>
</feature>
<keyword evidence="8" id="KW-1185">Reference proteome</keyword>
<evidence type="ECO:0000256" key="2">
    <source>
        <dbReference type="ARBA" id="ARBA00022448"/>
    </source>
</evidence>
<keyword evidence="4 6" id="KW-1133">Transmembrane helix</keyword>
<feature type="transmembrane region" description="Helical" evidence="6">
    <location>
        <begin position="86"/>
        <end position="110"/>
    </location>
</feature>
<feature type="transmembrane region" description="Helical" evidence="6">
    <location>
        <begin position="283"/>
        <end position="308"/>
    </location>
</feature>
<evidence type="ECO:0000256" key="5">
    <source>
        <dbReference type="ARBA" id="ARBA00023136"/>
    </source>
</evidence>
<protein>
    <submittedName>
        <fullName evidence="7">Putative choline transport protein</fullName>
    </submittedName>
</protein>
<organism evidence="7 8">
    <name type="scientific">Aulographum hederae CBS 113979</name>
    <dbReference type="NCBI Taxonomy" id="1176131"/>
    <lineage>
        <taxon>Eukaryota</taxon>
        <taxon>Fungi</taxon>
        <taxon>Dikarya</taxon>
        <taxon>Ascomycota</taxon>
        <taxon>Pezizomycotina</taxon>
        <taxon>Dothideomycetes</taxon>
        <taxon>Pleosporomycetidae</taxon>
        <taxon>Aulographales</taxon>
        <taxon>Aulographaceae</taxon>
    </lineage>
</organism>
<feature type="transmembrane region" description="Helical" evidence="6">
    <location>
        <begin position="209"/>
        <end position="229"/>
    </location>
</feature>
<comment type="subcellular location">
    <subcellularLocation>
        <location evidence="1">Membrane</location>
        <topology evidence="1">Multi-pass membrane protein</topology>
    </subcellularLocation>
</comment>
<feature type="transmembrane region" description="Helical" evidence="6">
    <location>
        <begin position="131"/>
        <end position="156"/>
    </location>
</feature>
<proteinExistence type="predicted"/>
<reference evidence="7" key="1">
    <citation type="journal article" date="2020" name="Stud. Mycol.">
        <title>101 Dothideomycetes genomes: a test case for predicting lifestyles and emergence of pathogens.</title>
        <authorList>
            <person name="Haridas S."/>
            <person name="Albert R."/>
            <person name="Binder M."/>
            <person name="Bloem J."/>
            <person name="Labutti K."/>
            <person name="Salamov A."/>
            <person name="Andreopoulos B."/>
            <person name="Baker S."/>
            <person name="Barry K."/>
            <person name="Bills G."/>
            <person name="Bluhm B."/>
            <person name="Cannon C."/>
            <person name="Castanera R."/>
            <person name="Culley D."/>
            <person name="Daum C."/>
            <person name="Ezra D."/>
            <person name="Gonzalez J."/>
            <person name="Henrissat B."/>
            <person name="Kuo A."/>
            <person name="Liang C."/>
            <person name="Lipzen A."/>
            <person name="Lutzoni F."/>
            <person name="Magnuson J."/>
            <person name="Mondo S."/>
            <person name="Nolan M."/>
            <person name="Ohm R."/>
            <person name="Pangilinan J."/>
            <person name="Park H.-J."/>
            <person name="Ramirez L."/>
            <person name="Alfaro M."/>
            <person name="Sun H."/>
            <person name="Tritt A."/>
            <person name="Yoshinaga Y."/>
            <person name="Zwiers L.-H."/>
            <person name="Turgeon B."/>
            <person name="Goodwin S."/>
            <person name="Spatafora J."/>
            <person name="Crous P."/>
            <person name="Grigoriev I."/>
        </authorList>
    </citation>
    <scope>NUCLEOTIDE SEQUENCE</scope>
    <source>
        <strain evidence="7">CBS 113979</strain>
    </source>
</reference>
<feature type="transmembrane region" description="Helical" evidence="6">
    <location>
        <begin position="328"/>
        <end position="360"/>
    </location>
</feature>
<sequence>MSFDAYGQPGKGIHEPTVYSSTRVSLDSIWDRDERELAKVGKKSVLKRNFALMSVLGFSCSIMITWEGSLVVFTYGLNNGGPAGLIYQFLFTWLGYAAVVLSLSELVSMAPTSGGQYHWTYMLSPRSVRNFLSYIVGWQTIIAWQATVASACYLAAGIVKGLAILDYPEYGDSQQLWHATLLTMAICILALGFNTVLARLLPQIENAILVLHIAGFVVTLIVVAVMAPVKSSADLVFTEFLNTGGYQTQTLSFFVGTVGATYAFVGADGAVHMCEEIKNASTVVPWGLVGSIVINGVLGFLMIIVVLFCIGDIDAALNTSTGFPFLEIFQQATGTAGATGLGVILCSLFISATIACFAAASRMMWSFARDQGLPFSMYIMRVDSRTKIPLWAVFITCGVTLLLSLINIGSAEAFNAFVSLVISGFLGSYIIPFGLLLYRRLTDPKLEFGLWKMGAWGAWVNAFAIIWSIIAMFFSFWPGTIAELTLANMNWSCLVWGAANIFSVLFYFVHGRKVWTGPVIEIDGGMVLT</sequence>
<keyword evidence="5 6" id="KW-0472">Membrane</keyword>
<accession>A0A6G1HAM1</accession>
<dbReference type="Proteomes" id="UP000800041">
    <property type="component" value="Unassembled WGS sequence"/>
</dbReference>
<feature type="transmembrane region" description="Helical" evidence="6">
    <location>
        <begin position="176"/>
        <end position="197"/>
    </location>
</feature>
<name>A0A6G1HAM1_9PEZI</name>
<dbReference type="EMBL" id="ML977142">
    <property type="protein sequence ID" value="KAF1990273.1"/>
    <property type="molecule type" value="Genomic_DNA"/>
</dbReference>
<feature type="transmembrane region" description="Helical" evidence="6">
    <location>
        <begin position="388"/>
        <end position="408"/>
    </location>
</feature>
<dbReference type="AlphaFoldDB" id="A0A6G1HAM1"/>
<evidence type="ECO:0000313" key="7">
    <source>
        <dbReference type="EMBL" id="KAF1990273.1"/>
    </source>
</evidence>
<evidence type="ECO:0000313" key="8">
    <source>
        <dbReference type="Proteomes" id="UP000800041"/>
    </source>
</evidence>
<evidence type="ECO:0000256" key="3">
    <source>
        <dbReference type="ARBA" id="ARBA00022692"/>
    </source>
</evidence>
<feature type="transmembrane region" description="Helical" evidence="6">
    <location>
        <begin position="414"/>
        <end position="438"/>
    </location>
</feature>
<evidence type="ECO:0000256" key="6">
    <source>
        <dbReference type="SAM" id="Phobius"/>
    </source>
</evidence>
<dbReference type="PIRSF" id="PIRSF006060">
    <property type="entry name" value="AA_transporter"/>
    <property type="match status" value="1"/>
</dbReference>
<feature type="transmembrane region" description="Helical" evidence="6">
    <location>
        <begin position="458"/>
        <end position="477"/>
    </location>
</feature>
<feature type="transmembrane region" description="Helical" evidence="6">
    <location>
        <begin position="49"/>
        <end position="66"/>
    </location>
</feature>
<keyword evidence="3 6" id="KW-0812">Transmembrane</keyword>
<dbReference type="GO" id="GO:0022857">
    <property type="term" value="F:transmembrane transporter activity"/>
    <property type="evidence" value="ECO:0007669"/>
    <property type="project" value="InterPro"/>
</dbReference>